<dbReference type="EMBL" id="GBEZ01026935">
    <property type="protein sequence ID" value="JAC60319.1"/>
    <property type="molecule type" value="Transcribed_RNA"/>
</dbReference>
<proteinExistence type="predicted"/>
<dbReference type="AlphaFoldDB" id="A0A061QPG3"/>
<protein>
    <submittedName>
        <fullName evidence="1">Uncharacterized protein</fullName>
    </submittedName>
</protein>
<gene>
    <name evidence="1" type="ORF">TSPGSL018_29253</name>
</gene>
<evidence type="ECO:0000313" key="1">
    <source>
        <dbReference type="EMBL" id="JAC60319.1"/>
    </source>
</evidence>
<sequence length="43" mass="4761">LPRCGSRFVAEPSSLLDLSRFRPQPASFCVPLLKPSRELQSCA</sequence>
<organism evidence="1">
    <name type="scientific">Tetraselmis sp. GSL018</name>
    <dbReference type="NCBI Taxonomy" id="582737"/>
    <lineage>
        <taxon>Eukaryota</taxon>
        <taxon>Viridiplantae</taxon>
        <taxon>Chlorophyta</taxon>
        <taxon>core chlorophytes</taxon>
        <taxon>Chlorodendrophyceae</taxon>
        <taxon>Chlorodendrales</taxon>
        <taxon>Chlorodendraceae</taxon>
        <taxon>Tetraselmis</taxon>
    </lineage>
</organism>
<feature type="non-terminal residue" evidence="1">
    <location>
        <position position="1"/>
    </location>
</feature>
<accession>A0A061QPG3</accession>
<reference evidence="1" key="1">
    <citation type="submission" date="2014-05" db="EMBL/GenBank/DDBJ databases">
        <title>The transcriptome of the halophilic microalga Tetraselmis sp. GSL018 isolated from the Great Salt Lake, Utah.</title>
        <authorList>
            <person name="Jinkerson R.E."/>
            <person name="D'Adamo S."/>
            <person name="Posewitz M.C."/>
        </authorList>
    </citation>
    <scope>NUCLEOTIDE SEQUENCE</scope>
    <source>
        <strain evidence="1">GSL018</strain>
    </source>
</reference>
<name>A0A061QPG3_9CHLO</name>